<evidence type="ECO:0000313" key="3">
    <source>
        <dbReference type="Proteomes" id="UP000886653"/>
    </source>
</evidence>
<evidence type="ECO:0000313" key="2">
    <source>
        <dbReference type="EMBL" id="KAG0142097.1"/>
    </source>
</evidence>
<sequence length="168" mass="18639">MTQVQGESQSPKLKVDGWSELIQLYQLNKSNWCQHRFRSIGLVPAGVEIEKEQQTMHEWTLTSSLLAERGVSLAPPLNTAWARGAWCSREIGTSDSIGHNSGGSRQHGGPFSFDKLDGAGVLHIRRLKVVGLTYPPSSSLLPPQNCFAKSHPPRRRELESTEHGMIEI</sequence>
<comment type="caution">
    <text evidence="2">The sequence shown here is derived from an EMBL/GenBank/DDBJ whole genome shotgun (WGS) entry which is preliminary data.</text>
</comment>
<accession>A0A9P6ND70</accession>
<protein>
    <submittedName>
        <fullName evidence="2">Uncharacterized protein</fullName>
    </submittedName>
</protein>
<organism evidence="2 3">
    <name type="scientific">Cronartium quercuum f. sp. fusiforme G11</name>
    <dbReference type="NCBI Taxonomy" id="708437"/>
    <lineage>
        <taxon>Eukaryota</taxon>
        <taxon>Fungi</taxon>
        <taxon>Dikarya</taxon>
        <taxon>Basidiomycota</taxon>
        <taxon>Pucciniomycotina</taxon>
        <taxon>Pucciniomycetes</taxon>
        <taxon>Pucciniales</taxon>
        <taxon>Coleosporiaceae</taxon>
        <taxon>Cronartium</taxon>
    </lineage>
</organism>
<feature type="compositionally biased region" description="Basic and acidic residues" evidence="1">
    <location>
        <begin position="155"/>
        <end position="168"/>
    </location>
</feature>
<gene>
    <name evidence="2" type="ORF">CROQUDRAFT_97950</name>
</gene>
<reference evidence="2" key="1">
    <citation type="submission" date="2013-11" db="EMBL/GenBank/DDBJ databases">
        <title>Genome sequence of the fusiform rust pathogen reveals effectors for host alternation and coevolution with pine.</title>
        <authorList>
            <consortium name="DOE Joint Genome Institute"/>
            <person name="Smith K."/>
            <person name="Pendleton A."/>
            <person name="Kubisiak T."/>
            <person name="Anderson C."/>
            <person name="Salamov A."/>
            <person name="Aerts A."/>
            <person name="Riley R."/>
            <person name="Clum A."/>
            <person name="Lindquist E."/>
            <person name="Ence D."/>
            <person name="Campbell M."/>
            <person name="Kronenberg Z."/>
            <person name="Feau N."/>
            <person name="Dhillon B."/>
            <person name="Hamelin R."/>
            <person name="Burleigh J."/>
            <person name="Smith J."/>
            <person name="Yandell M."/>
            <person name="Nelson C."/>
            <person name="Grigoriev I."/>
            <person name="Davis J."/>
        </authorList>
    </citation>
    <scope>NUCLEOTIDE SEQUENCE</scope>
    <source>
        <strain evidence="2">G11</strain>
    </source>
</reference>
<evidence type="ECO:0000256" key="1">
    <source>
        <dbReference type="SAM" id="MobiDB-lite"/>
    </source>
</evidence>
<dbReference type="EMBL" id="MU167360">
    <property type="protein sequence ID" value="KAG0142097.1"/>
    <property type="molecule type" value="Genomic_DNA"/>
</dbReference>
<dbReference type="AlphaFoldDB" id="A0A9P6ND70"/>
<feature type="region of interest" description="Disordered" evidence="1">
    <location>
        <begin position="143"/>
        <end position="168"/>
    </location>
</feature>
<name>A0A9P6ND70_9BASI</name>
<keyword evidence="3" id="KW-1185">Reference proteome</keyword>
<proteinExistence type="predicted"/>
<dbReference type="Proteomes" id="UP000886653">
    <property type="component" value="Unassembled WGS sequence"/>
</dbReference>